<gene>
    <name evidence="5" type="ORF">PUN50_21930</name>
</gene>
<dbReference type="InterPro" id="IPR000160">
    <property type="entry name" value="GGDEF_dom"/>
</dbReference>
<evidence type="ECO:0000313" key="5">
    <source>
        <dbReference type="EMBL" id="WDG10044.1"/>
    </source>
</evidence>
<dbReference type="Gene3D" id="3.30.70.270">
    <property type="match status" value="1"/>
</dbReference>
<dbReference type="NCBIfam" id="TIGR00254">
    <property type="entry name" value="GGDEF"/>
    <property type="match status" value="1"/>
</dbReference>
<dbReference type="EMBL" id="CP117989">
    <property type="protein sequence ID" value="WDG10044.1"/>
    <property type="molecule type" value="Genomic_DNA"/>
</dbReference>
<evidence type="ECO:0000259" key="4">
    <source>
        <dbReference type="PROSITE" id="PS50887"/>
    </source>
</evidence>
<evidence type="ECO:0000256" key="3">
    <source>
        <dbReference type="SAM" id="Phobius"/>
    </source>
</evidence>
<evidence type="ECO:0000256" key="2">
    <source>
        <dbReference type="ARBA" id="ARBA00034247"/>
    </source>
</evidence>
<sequence length="453" mass="51129">MNLKNLYQSIFVALLLFITTITLVGGLVISYEVKQFGLYTKMASEMKQKVIMLGLLTEEKLAAYAGKSVQDVTDGTEYNFPDAIIPLGDSSELDFVEAIARKTIHQTERFTSSVYDQKEAVLYFRSYTSNKFIFERSMQGLANIKDTFNAEWCKQNDACAKFAWHDQLTDRILISNPFKTPYSDTVALSIVSPVYQDGKLVGEFGELVHLNSLYQEGKAVDVAVNNGHKHILLFFPGYPWQDLAYSQTYVADNNNLMVYNYPLSKVVIDYGFLYLVYLVAAYAYFSKVHETKQKGIELASAISNATKDELTGLSNRKVFREEVLKRRLRSAPYSVIAIDGDRLKRINDKYGHHVGDEVLVIVANAMRKVFRSSDYLVRTGGDEFIAILPDCNFGNANALAKKLQNLVQDNPLKKMGVEASVSTGIAIAEENESLQDVIMRADEELYETKRQRV</sequence>
<comment type="catalytic activity">
    <reaction evidence="2">
        <text>2 GTP = 3',3'-c-di-GMP + 2 diphosphate</text>
        <dbReference type="Rhea" id="RHEA:24898"/>
        <dbReference type="ChEBI" id="CHEBI:33019"/>
        <dbReference type="ChEBI" id="CHEBI:37565"/>
        <dbReference type="ChEBI" id="CHEBI:58805"/>
        <dbReference type="EC" id="2.7.7.65"/>
    </reaction>
</comment>
<name>A0AAQ2Y0R5_9VIBR</name>
<dbReference type="PANTHER" id="PTHR45138:SF9">
    <property type="entry name" value="DIGUANYLATE CYCLASE DGCM-RELATED"/>
    <property type="match status" value="1"/>
</dbReference>
<evidence type="ECO:0000313" key="6">
    <source>
        <dbReference type="Proteomes" id="UP001219537"/>
    </source>
</evidence>
<dbReference type="InterPro" id="IPR029787">
    <property type="entry name" value="Nucleotide_cyclase"/>
</dbReference>
<proteinExistence type="predicted"/>
<keyword evidence="3" id="KW-1133">Transmembrane helix</keyword>
<feature type="transmembrane region" description="Helical" evidence="3">
    <location>
        <begin position="266"/>
        <end position="285"/>
    </location>
</feature>
<dbReference type="SUPFAM" id="SSF55073">
    <property type="entry name" value="Nucleotide cyclase"/>
    <property type="match status" value="1"/>
</dbReference>
<protein>
    <recommendedName>
        <fullName evidence="1">diguanylate cyclase</fullName>
        <ecNumber evidence="1">2.7.7.65</ecNumber>
    </recommendedName>
</protein>
<dbReference type="RefSeq" id="WP_081234280.1">
    <property type="nucleotide sequence ID" value="NZ_CP117989.1"/>
</dbReference>
<organism evidence="5 6">
    <name type="scientific">Vibrio campbellii</name>
    <dbReference type="NCBI Taxonomy" id="680"/>
    <lineage>
        <taxon>Bacteria</taxon>
        <taxon>Pseudomonadati</taxon>
        <taxon>Pseudomonadota</taxon>
        <taxon>Gammaproteobacteria</taxon>
        <taxon>Vibrionales</taxon>
        <taxon>Vibrionaceae</taxon>
        <taxon>Vibrio</taxon>
    </lineage>
</organism>
<keyword evidence="3" id="KW-0812">Transmembrane</keyword>
<dbReference type="Proteomes" id="UP001219537">
    <property type="component" value="Chromosome 2"/>
</dbReference>
<dbReference type="EC" id="2.7.7.65" evidence="1"/>
<dbReference type="PROSITE" id="PS50887">
    <property type="entry name" value="GGDEF"/>
    <property type="match status" value="1"/>
</dbReference>
<reference evidence="5" key="1">
    <citation type="submission" date="2023-02" db="EMBL/GenBank/DDBJ databases">
        <title>Isolation, identification, and genome analysis of Vibrio campbellii in the Penaeus vannamei larvae stage.</title>
        <authorList>
            <person name="Huang T."/>
            <person name="Zhang B."/>
        </authorList>
    </citation>
    <scope>NUCLEOTIDE SEQUENCE</scope>
    <source>
        <strain evidence="5">20220413_1</strain>
    </source>
</reference>
<dbReference type="PANTHER" id="PTHR45138">
    <property type="entry name" value="REGULATORY COMPONENTS OF SENSORY TRANSDUCTION SYSTEM"/>
    <property type="match status" value="1"/>
</dbReference>
<feature type="domain" description="GGDEF" evidence="4">
    <location>
        <begin position="331"/>
        <end position="453"/>
    </location>
</feature>
<dbReference type="InterPro" id="IPR050469">
    <property type="entry name" value="Diguanylate_Cyclase"/>
</dbReference>
<dbReference type="CDD" id="cd01949">
    <property type="entry name" value="GGDEF"/>
    <property type="match status" value="1"/>
</dbReference>
<evidence type="ECO:0000256" key="1">
    <source>
        <dbReference type="ARBA" id="ARBA00012528"/>
    </source>
</evidence>
<feature type="transmembrane region" description="Helical" evidence="3">
    <location>
        <begin position="6"/>
        <end position="31"/>
    </location>
</feature>
<dbReference type="SMART" id="SM00267">
    <property type="entry name" value="GGDEF"/>
    <property type="match status" value="1"/>
</dbReference>
<dbReference type="Pfam" id="PF00990">
    <property type="entry name" value="GGDEF"/>
    <property type="match status" value="1"/>
</dbReference>
<dbReference type="AlphaFoldDB" id="A0AAQ2Y0R5"/>
<accession>A0AAQ2Y0R5</accession>
<keyword evidence="3" id="KW-0472">Membrane</keyword>
<dbReference type="InterPro" id="IPR043128">
    <property type="entry name" value="Rev_trsase/Diguanyl_cyclase"/>
</dbReference>
<dbReference type="GO" id="GO:0052621">
    <property type="term" value="F:diguanylate cyclase activity"/>
    <property type="evidence" value="ECO:0007669"/>
    <property type="project" value="UniProtKB-EC"/>
</dbReference>